<evidence type="ECO:0000259" key="2">
    <source>
        <dbReference type="Pfam" id="PF13468"/>
    </source>
</evidence>
<sequence>MTSTAPPPAPIPGEGPRDVAPEPAISPPKRGIDHLVLCVADLDAAGARYEALGFTVTPRAQHDWGTANRLVQFGHRSFLEVLSVADPSLIPEHGARSFSFGAFNRDYLASREGFGMLVFDSADAKADRAEFAENDLADLDPFYFERQARLPSGESVTVAFSLAFVPPGGAPEAAVFTCQQHAPEHFWKPDYQRHANGAEAIVEVVMVADDPTALRHYWEALQGEDKVLIDEAGGLTVETARGAVLVLTPARYAELYGESPRGDAPTGPHFAAVRVGVRDLAATQKLLDGNGIPTRWARAGLVVPSDDLFGTALAFAQL</sequence>
<feature type="domain" description="Glyoxalase-like" evidence="2">
    <location>
        <begin position="32"/>
        <end position="221"/>
    </location>
</feature>
<dbReference type="EMBL" id="JAGMWN010000008">
    <property type="protein sequence ID" value="MBP5858479.1"/>
    <property type="molecule type" value="Genomic_DNA"/>
</dbReference>
<evidence type="ECO:0000313" key="4">
    <source>
        <dbReference type="Proteomes" id="UP000672602"/>
    </source>
</evidence>
<dbReference type="InterPro" id="IPR029068">
    <property type="entry name" value="Glyas_Bleomycin-R_OHBP_Dase"/>
</dbReference>
<dbReference type="SUPFAM" id="SSF54593">
    <property type="entry name" value="Glyoxalase/Bleomycin resistance protein/Dihydroxybiphenyl dioxygenase"/>
    <property type="match status" value="1"/>
</dbReference>
<dbReference type="RefSeq" id="WP_210683065.1">
    <property type="nucleotide sequence ID" value="NZ_JAGMWN010000008.1"/>
</dbReference>
<protein>
    <submittedName>
        <fullName evidence="3">VOC family protein</fullName>
    </submittedName>
</protein>
<name>A0A8J7S4A7_9PROT</name>
<gene>
    <name evidence="3" type="ORF">KAJ83_15770</name>
</gene>
<evidence type="ECO:0000313" key="3">
    <source>
        <dbReference type="EMBL" id="MBP5858479.1"/>
    </source>
</evidence>
<dbReference type="AlphaFoldDB" id="A0A8J7S4A7"/>
<dbReference type="CDD" id="cd06587">
    <property type="entry name" value="VOC"/>
    <property type="match status" value="1"/>
</dbReference>
<comment type="caution">
    <text evidence="3">The sequence shown here is derived from an EMBL/GenBank/DDBJ whole genome shotgun (WGS) entry which is preliminary data.</text>
</comment>
<dbReference type="Pfam" id="PF13468">
    <property type="entry name" value="Glyoxalase_3"/>
    <property type="match status" value="1"/>
</dbReference>
<dbReference type="Gene3D" id="3.10.180.10">
    <property type="entry name" value="2,3-Dihydroxybiphenyl 1,2-Dioxygenase, domain 1"/>
    <property type="match status" value="1"/>
</dbReference>
<reference evidence="3" key="1">
    <citation type="submission" date="2021-04" db="EMBL/GenBank/DDBJ databases">
        <authorList>
            <person name="Zhang D.-C."/>
        </authorList>
    </citation>
    <scope>NUCLEOTIDE SEQUENCE</scope>
    <source>
        <strain evidence="3">CGMCC 1.15697</strain>
    </source>
</reference>
<dbReference type="PANTHER" id="PTHR40265">
    <property type="entry name" value="BLL2707 PROTEIN"/>
    <property type="match status" value="1"/>
</dbReference>
<feature type="region of interest" description="Disordered" evidence="1">
    <location>
        <begin position="1"/>
        <end position="26"/>
    </location>
</feature>
<dbReference type="Proteomes" id="UP000672602">
    <property type="component" value="Unassembled WGS sequence"/>
</dbReference>
<organism evidence="3 4">
    <name type="scientific">Marivibrio halodurans</name>
    <dbReference type="NCBI Taxonomy" id="2039722"/>
    <lineage>
        <taxon>Bacteria</taxon>
        <taxon>Pseudomonadati</taxon>
        <taxon>Pseudomonadota</taxon>
        <taxon>Alphaproteobacteria</taxon>
        <taxon>Rhodospirillales</taxon>
        <taxon>Rhodospirillaceae</taxon>
        <taxon>Marivibrio</taxon>
    </lineage>
</organism>
<accession>A0A8J7S4A7</accession>
<evidence type="ECO:0000256" key="1">
    <source>
        <dbReference type="SAM" id="MobiDB-lite"/>
    </source>
</evidence>
<feature type="compositionally biased region" description="Pro residues" evidence="1">
    <location>
        <begin position="1"/>
        <end position="13"/>
    </location>
</feature>
<dbReference type="PANTHER" id="PTHR40265:SF1">
    <property type="entry name" value="GLYOXALASE-LIKE DOMAIN-CONTAINING PROTEIN"/>
    <property type="match status" value="1"/>
</dbReference>
<keyword evidence="4" id="KW-1185">Reference proteome</keyword>
<dbReference type="InterPro" id="IPR025870">
    <property type="entry name" value="Glyoxalase-like_dom"/>
</dbReference>
<proteinExistence type="predicted"/>